<dbReference type="Proteomes" id="UP000292340">
    <property type="component" value="Unassembled WGS sequence"/>
</dbReference>
<protein>
    <recommendedName>
        <fullName evidence="4">G domain-containing protein</fullName>
    </recommendedName>
</protein>
<proteinExistence type="predicted"/>
<keyword evidence="1" id="KW-0175">Coiled coil</keyword>
<name>A0AB37WD26_9PLEO</name>
<reference evidence="2" key="1">
    <citation type="submission" date="2017-10" db="EMBL/GenBank/DDBJ databases">
        <authorList>
            <person name="Armitage A.D."/>
            <person name="Barbara D.J."/>
            <person name="Woodhall J.W."/>
            <person name="Sreenivasaprasad S."/>
            <person name="Lane C.R."/>
            <person name="Clarkson J.P."/>
            <person name="Harrison R.J."/>
        </authorList>
    </citation>
    <scope>NUCLEOTIDE SEQUENCE</scope>
    <source>
        <strain evidence="2">FERA 1164</strain>
    </source>
</reference>
<evidence type="ECO:0000313" key="2">
    <source>
        <dbReference type="EMBL" id="RYN22676.1"/>
    </source>
</evidence>
<dbReference type="EMBL" id="PDXB01000027">
    <property type="protein sequence ID" value="RYN22676.1"/>
    <property type="molecule type" value="Genomic_DNA"/>
</dbReference>
<organism evidence="2 3">
    <name type="scientific">Alternaria tenuissima</name>
    <dbReference type="NCBI Taxonomy" id="119927"/>
    <lineage>
        <taxon>Eukaryota</taxon>
        <taxon>Fungi</taxon>
        <taxon>Dikarya</taxon>
        <taxon>Ascomycota</taxon>
        <taxon>Pezizomycotina</taxon>
        <taxon>Dothideomycetes</taxon>
        <taxon>Pleosporomycetidae</taxon>
        <taxon>Pleosporales</taxon>
        <taxon>Pleosporineae</taxon>
        <taxon>Pleosporaceae</taxon>
        <taxon>Alternaria</taxon>
        <taxon>Alternaria sect. Alternaria</taxon>
        <taxon>Alternaria alternata complex</taxon>
    </lineage>
</organism>
<evidence type="ECO:0008006" key="4">
    <source>
        <dbReference type="Google" id="ProtNLM"/>
    </source>
</evidence>
<feature type="coiled-coil region" evidence="1">
    <location>
        <begin position="164"/>
        <end position="217"/>
    </location>
</feature>
<accession>A0AB37WD26</accession>
<sequence>MKIYLVDTPGFDDDSRTDSEILQEVALWLNKAHSENLKLAGIIFLQRISDVRIGHSGVQNITMFRKLCGEDPLASVVLATTMWDITDAGIAITREKELEQKPQLWKRMIDRGSCVFRHDEGKASALKIIDYLVQMKRPVTLDIQREMVDQNLDLIDTGAGSEVASAVKSVIERYERKLEEVEKDLKEAFDQKLQVEREILEAVRKEQQEIIAKQREDMQSLHVSQMQLIEEQKRRFEESQISAREDAKKQKKQFRERYLRDMHDLTCMVM</sequence>
<dbReference type="SUPFAM" id="SSF52540">
    <property type="entry name" value="P-loop containing nucleoside triphosphate hydrolases"/>
    <property type="match status" value="1"/>
</dbReference>
<dbReference type="AlphaFoldDB" id="A0AB37WD26"/>
<comment type="caution">
    <text evidence="2">The sequence shown here is derived from an EMBL/GenBank/DDBJ whole genome shotgun (WGS) entry which is preliminary data.</text>
</comment>
<dbReference type="InterPro" id="IPR027417">
    <property type="entry name" value="P-loop_NTPase"/>
</dbReference>
<evidence type="ECO:0000313" key="3">
    <source>
        <dbReference type="Proteomes" id="UP000292340"/>
    </source>
</evidence>
<dbReference type="Gene3D" id="3.40.50.300">
    <property type="entry name" value="P-loop containing nucleotide triphosphate hydrolases"/>
    <property type="match status" value="1"/>
</dbReference>
<evidence type="ECO:0000256" key="1">
    <source>
        <dbReference type="SAM" id="Coils"/>
    </source>
</evidence>
<reference evidence="2" key="2">
    <citation type="journal article" date="2019" name="bioRxiv">
        <title>Genomics, evolutionary history and diagnostics of the Alternaria alternata species group including apple and Asian pear pathotypes.</title>
        <authorList>
            <person name="Armitage A.D."/>
            <person name="Cockerton H.M."/>
            <person name="Sreenivasaprasad S."/>
            <person name="Woodhall J.W."/>
            <person name="Lane C.R."/>
            <person name="Harrison R.J."/>
            <person name="Clarkson J.P."/>
        </authorList>
    </citation>
    <scope>NUCLEOTIDE SEQUENCE</scope>
    <source>
        <strain evidence="2">FERA 1164</strain>
    </source>
</reference>
<gene>
    <name evidence="2" type="ORF">AA0115_g9072</name>
</gene>